<dbReference type="WBParaSite" id="maker-unitig_27052-snap-gene-0.2-mRNA-1">
    <property type="protein sequence ID" value="maker-unitig_27052-snap-gene-0.2-mRNA-1"/>
    <property type="gene ID" value="maker-unitig_27052-snap-gene-0.2"/>
</dbReference>
<name>A0A1I8FAI1_9PLAT</name>
<dbReference type="Proteomes" id="UP000095280">
    <property type="component" value="Unplaced"/>
</dbReference>
<keyword evidence="3" id="KW-0663">Pyridoxal phosphate</keyword>
<dbReference type="GO" id="GO:0005737">
    <property type="term" value="C:cytoplasm"/>
    <property type="evidence" value="ECO:0007669"/>
    <property type="project" value="TreeGrafter"/>
</dbReference>
<dbReference type="AlphaFoldDB" id="A0A1I8FAI1"/>
<keyword evidence="2" id="KW-0808">Transferase</keyword>
<evidence type="ECO:0000256" key="1">
    <source>
        <dbReference type="ARBA" id="ARBA00001933"/>
    </source>
</evidence>
<evidence type="ECO:0000256" key="3">
    <source>
        <dbReference type="ARBA" id="ARBA00022898"/>
    </source>
</evidence>
<sequence>MAPTPVSAHDLSQKHKRVVNFSAGPSKLPDTVLQRAQEEMLNFRETGSSVMEAVPIAVKRLNREAAAGQFAAVPIESGGSREPQVGLIVTGGWSESAAQRGPESTASVRKCDTRPSRTLLDSSAARTAKRNGGPELSENAAYVYMCDNETVDGVEFKVSAKDSASRHVVSNIDERRLTSQYGLVLTLVLQKNLWTCLVSPWLFVREDLMDGRGLAVLSQCAQLPCNRRNDSLLQHAANLRIYGHWPGDCSGVRGSGGVARYAWKLFPCEKSRPFSYNFDFKFSGCDKSCRSRMNIVFAKISWRRISGEAFAEEAAKAGPDQSGRSPVDLAVSGPRCYNAADYCGHPDSGQLHARLDQNEVASQIDLA</sequence>
<dbReference type="InterPro" id="IPR022278">
    <property type="entry name" value="Pser_aminoTfrase"/>
</dbReference>
<evidence type="ECO:0000256" key="2">
    <source>
        <dbReference type="ARBA" id="ARBA00022679"/>
    </source>
</evidence>
<dbReference type="GO" id="GO:0006564">
    <property type="term" value="P:L-serine biosynthetic process"/>
    <property type="evidence" value="ECO:0007669"/>
    <property type="project" value="InterPro"/>
</dbReference>
<dbReference type="SUPFAM" id="SSF53383">
    <property type="entry name" value="PLP-dependent transferases"/>
    <property type="match status" value="1"/>
</dbReference>
<comment type="pathway">
    <text evidence="4">Amino-acid biosynthesis.</text>
</comment>
<dbReference type="InterPro" id="IPR015424">
    <property type="entry name" value="PyrdxlP-dep_Trfase"/>
</dbReference>
<dbReference type="GO" id="GO:0004648">
    <property type="term" value="F:O-phospho-L-serine:2-oxoglutarate aminotransferase activity"/>
    <property type="evidence" value="ECO:0007669"/>
    <property type="project" value="InterPro"/>
</dbReference>
<organism evidence="5 6">
    <name type="scientific">Macrostomum lignano</name>
    <dbReference type="NCBI Taxonomy" id="282301"/>
    <lineage>
        <taxon>Eukaryota</taxon>
        <taxon>Metazoa</taxon>
        <taxon>Spiralia</taxon>
        <taxon>Lophotrochozoa</taxon>
        <taxon>Platyhelminthes</taxon>
        <taxon>Rhabditophora</taxon>
        <taxon>Macrostomorpha</taxon>
        <taxon>Macrostomida</taxon>
        <taxon>Macrostomidae</taxon>
        <taxon>Macrostomum</taxon>
    </lineage>
</organism>
<proteinExistence type="predicted"/>
<evidence type="ECO:0000313" key="6">
    <source>
        <dbReference type="WBParaSite" id="maker-unitig_27052-snap-gene-0.2-mRNA-1"/>
    </source>
</evidence>
<dbReference type="PANTHER" id="PTHR43247">
    <property type="entry name" value="PHOSPHOSERINE AMINOTRANSFERASE"/>
    <property type="match status" value="1"/>
</dbReference>
<accession>A0A1I8FAI1</accession>
<dbReference type="InterPro" id="IPR015421">
    <property type="entry name" value="PyrdxlP-dep_Trfase_major"/>
</dbReference>
<dbReference type="PANTHER" id="PTHR43247:SF1">
    <property type="entry name" value="PHOSPHOSERINE AMINOTRANSFERASE"/>
    <property type="match status" value="1"/>
</dbReference>
<dbReference type="GO" id="GO:0030170">
    <property type="term" value="F:pyridoxal phosphate binding"/>
    <property type="evidence" value="ECO:0007669"/>
    <property type="project" value="TreeGrafter"/>
</dbReference>
<evidence type="ECO:0000256" key="4">
    <source>
        <dbReference type="ARBA" id="ARBA00029440"/>
    </source>
</evidence>
<keyword evidence="5" id="KW-1185">Reference proteome</keyword>
<dbReference type="Gene3D" id="3.40.640.10">
    <property type="entry name" value="Type I PLP-dependent aspartate aminotransferase-like (Major domain)"/>
    <property type="match status" value="1"/>
</dbReference>
<comment type="cofactor">
    <cofactor evidence="1">
        <name>pyridoxal 5'-phosphate</name>
        <dbReference type="ChEBI" id="CHEBI:597326"/>
    </cofactor>
</comment>
<evidence type="ECO:0000313" key="5">
    <source>
        <dbReference type="Proteomes" id="UP000095280"/>
    </source>
</evidence>
<protein>
    <submittedName>
        <fullName evidence="6">Protein Wnt</fullName>
    </submittedName>
</protein>
<reference evidence="6" key="1">
    <citation type="submission" date="2016-11" db="UniProtKB">
        <authorList>
            <consortium name="WormBaseParasite"/>
        </authorList>
    </citation>
    <scope>IDENTIFICATION</scope>
</reference>